<dbReference type="Proteomes" id="UP001596407">
    <property type="component" value="Unassembled WGS sequence"/>
</dbReference>
<keyword evidence="1" id="KW-0812">Transmembrane</keyword>
<protein>
    <recommendedName>
        <fullName evidence="4">Histidine kinase</fullName>
    </recommendedName>
</protein>
<feature type="transmembrane region" description="Helical" evidence="1">
    <location>
        <begin position="34"/>
        <end position="57"/>
    </location>
</feature>
<keyword evidence="1" id="KW-1133">Transmembrane helix</keyword>
<evidence type="ECO:0008006" key="4">
    <source>
        <dbReference type="Google" id="ProtNLM"/>
    </source>
</evidence>
<comment type="caution">
    <text evidence="2">The sequence shown here is derived from an EMBL/GenBank/DDBJ whole genome shotgun (WGS) entry which is preliminary data.</text>
</comment>
<dbReference type="GeneID" id="79304607"/>
<evidence type="ECO:0000256" key="1">
    <source>
        <dbReference type="SAM" id="Phobius"/>
    </source>
</evidence>
<proteinExistence type="predicted"/>
<feature type="transmembrane region" description="Helical" evidence="1">
    <location>
        <begin position="63"/>
        <end position="85"/>
    </location>
</feature>
<feature type="transmembrane region" description="Helical" evidence="1">
    <location>
        <begin position="139"/>
        <end position="156"/>
    </location>
</feature>
<sequence>MASRTQTEPIVGEETAEQEIVVERTWTGAALGGLAGGLVFGVLLQTLGTMPVIASLYGMESALAGWMAHLFHSVVFALVFAAAVVRTDYRDAGLGPITALGAGYGVALWFVAAAVVMPLWMGALGMDAPAIPNLDANSLVGHVLYGAVLGAVFAVARRR</sequence>
<dbReference type="EMBL" id="JBHSZH010000005">
    <property type="protein sequence ID" value="MFC7082029.1"/>
    <property type="molecule type" value="Genomic_DNA"/>
</dbReference>
<gene>
    <name evidence="2" type="ORF">ACFQJ6_19985</name>
</gene>
<dbReference type="RefSeq" id="WP_276280003.1">
    <property type="nucleotide sequence ID" value="NZ_CP119809.1"/>
</dbReference>
<reference evidence="2 3" key="1">
    <citation type="journal article" date="2019" name="Int. J. Syst. Evol. Microbiol.">
        <title>The Global Catalogue of Microorganisms (GCM) 10K type strain sequencing project: providing services to taxonomists for standard genome sequencing and annotation.</title>
        <authorList>
            <consortium name="The Broad Institute Genomics Platform"/>
            <consortium name="The Broad Institute Genome Sequencing Center for Infectious Disease"/>
            <person name="Wu L."/>
            <person name="Ma J."/>
        </authorList>
    </citation>
    <scope>NUCLEOTIDE SEQUENCE [LARGE SCALE GENOMIC DNA]</scope>
    <source>
        <strain evidence="2 3">DT72</strain>
    </source>
</reference>
<keyword evidence="3" id="KW-1185">Reference proteome</keyword>
<organism evidence="2 3">
    <name type="scientific">Halorussus caseinilyticus</name>
    <dbReference type="NCBI Taxonomy" id="3034025"/>
    <lineage>
        <taxon>Archaea</taxon>
        <taxon>Methanobacteriati</taxon>
        <taxon>Methanobacteriota</taxon>
        <taxon>Stenosarchaea group</taxon>
        <taxon>Halobacteria</taxon>
        <taxon>Halobacteriales</taxon>
        <taxon>Haladaptataceae</taxon>
        <taxon>Halorussus</taxon>
    </lineage>
</organism>
<evidence type="ECO:0000313" key="2">
    <source>
        <dbReference type="EMBL" id="MFC7082029.1"/>
    </source>
</evidence>
<keyword evidence="1" id="KW-0472">Membrane</keyword>
<feature type="transmembrane region" description="Helical" evidence="1">
    <location>
        <begin position="97"/>
        <end position="119"/>
    </location>
</feature>
<dbReference type="AlphaFoldDB" id="A0ABD5WS47"/>
<evidence type="ECO:0000313" key="3">
    <source>
        <dbReference type="Proteomes" id="UP001596407"/>
    </source>
</evidence>
<accession>A0ABD5WS47</accession>
<name>A0ABD5WS47_9EURY</name>